<dbReference type="InterPro" id="IPR034660">
    <property type="entry name" value="DinB/YfiT-like"/>
</dbReference>
<accession>A0ABS1UBL8</accession>
<name>A0ABS1UBL8_9PROT</name>
<dbReference type="Proteomes" id="UP000660885">
    <property type="component" value="Unassembled WGS sequence"/>
</dbReference>
<reference evidence="4 5" key="1">
    <citation type="submission" date="2021-01" db="EMBL/GenBank/DDBJ databases">
        <title>Belnapia mucosa sp. nov. and Belnapia arida sp. nov., isolated from the Tabernas Desert (Almeria, Spain).</title>
        <authorList>
            <person name="Molina-Menor E."/>
            <person name="Vidal-Verdu A."/>
            <person name="Calonge A."/>
            <person name="Satari L."/>
            <person name="Pereto J."/>
            <person name="Porcar M."/>
        </authorList>
    </citation>
    <scope>NUCLEOTIDE SEQUENCE [LARGE SCALE GENOMIC DNA]</scope>
    <source>
        <strain evidence="4 5">T18</strain>
    </source>
</reference>
<evidence type="ECO:0000256" key="3">
    <source>
        <dbReference type="SAM" id="MobiDB-lite"/>
    </source>
</evidence>
<sequence>MMALYNQWANSRLYAAAGQIAPETLAEDRGAFFGSLLGTLNHLLVTDRLWMNRLEGESPRSIRLDEVLHHHFEDLRAAQVAQDQRLVDYVHGLSEKRISESLDYATSSGAPHSQPLHHLLTHLFNHQTHHRGQAHHLVGLALGRDKTPVLDLLAYQRSTAPVSGAVGGPISPPRLRPDDAGVSAVETPPTGHVVTDAYAEAADPAGEVRSTKQVPAPDSLGG</sequence>
<dbReference type="PANTHER" id="PTHR37302">
    <property type="entry name" value="SLR1116 PROTEIN"/>
    <property type="match status" value="1"/>
</dbReference>
<keyword evidence="2" id="KW-0479">Metal-binding</keyword>
<keyword evidence="5" id="KW-1185">Reference proteome</keyword>
<evidence type="ECO:0000313" key="5">
    <source>
        <dbReference type="Proteomes" id="UP000660885"/>
    </source>
</evidence>
<comment type="caution">
    <text evidence="4">The sequence shown here is derived from an EMBL/GenBank/DDBJ whole genome shotgun (WGS) entry which is preliminary data.</text>
</comment>
<proteinExistence type="inferred from homology"/>
<evidence type="ECO:0000313" key="4">
    <source>
        <dbReference type="EMBL" id="MBL6080651.1"/>
    </source>
</evidence>
<dbReference type="RefSeq" id="WP_202833879.1">
    <property type="nucleotide sequence ID" value="NZ_JAETWB010000015.1"/>
</dbReference>
<dbReference type="SUPFAM" id="SSF109854">
    <property type="entry name" value="DinB/YfiT-like putative metalloenzymes"/>
    <property type="match status" value="1"/>
</dbReference>
<evidence type="ECO:0000256" key="2">
    <source>
        <dbReference type="ARBA" id="ARBA00022723"/>
    </source>
</evidence>
<dbReference type="Gene3D" id="1.20.120.450">
    <property type="entry name" value="dinb family like domain"/>
    <property type="match status" value="1"/>
</dbReference>
<dbReference type="EMBL" id="JAETWB010000015">
    <property type="protein sequence ID" value="MBL6080651.1"/>
    <property type="molecule type" value="Genomic_DNA"/>
</dbReference>
<feature type="region of interest" description="Disordered" evidence="3">
    <location>
        <begin position="164"/>
        <end position="222"/>
    </location>
</feature>
<gene>
    <name evidence="4" type="ORF">JMJ56_21770</name>
</gene>
<dbReference type="PANTHER" id="PTHR37302:SF1">
    <property type="entry name" value="PROTEIN DINB"/>
    <property type="match status" value="1"/>
</dbReference>
<dbReference type="InterPro" id="IPR007837">
    <property type="entry name" value="DinB"/>
</dbReference>
<organism evidence="4 5">
    <name type="scientific">Belnapia arida</name>
    <dbReference type="NCBI Taxonomy" id="2804533"/>
    <lineage>
        <taxon>Bacteria</taxon>
        <taxon>Pseudomonadati</taxon>
        <taxon>Pseudomonadota</taxon>
        <taxon>Alphaproteobacteria</taxon>
        <taxon>Acetobacterales</taxon>
        <taxon>Roseomonadaceae</taxon>
        <taxon>Belnapia</taxon>
    </lineage>
</organism>
<comment type="similarity">
    <text evidence="1">Belongs to the DinB family.</text>
</comment>
<evidence type="ECO:0000256" key="1">
    <source>
        <dbReference type="ARBA" id="ARBA00008635"/>
    </source>
</evidence>
<protein>
    <submittedName>
        <fullName evidence="4">DinB family protein</fullName>
    </submittedName>
</protein>
<dbReference type="Pfam" id="PF05163">
    <property type="entry name" value="DinB"/>
    <property type="match status" value="1"/>
</dbReference>